<accession>A0A1I4R129</accession>
<dbReference type="STRING" id="195064.SAMN05421721_10665"/>
<keyword evidence="1" id="KW-0812">Transmembrane</keyword>
<feature type="transmembrane region" description="Helical" evidence="1">
    <location>
        <begin position="55"/>
        <end position="75"/>
    </location>
</feature>
<name>A0A1I4R129_ECTMO</name>
<dbReference type="Proteomes" id="UP000199556">
    <property type="component" value="Unassembled WGS sequence"/>
</dbReference>
<protein>
    <submittedName>
        <fullName evidence="2">Uncharacterized protein</fullName>
    </submittedName>
</protein>
<proteinExistence type="predicted"/>
<organism evidence="2 3">
    <name type="scientific">Ectothiorhodospira mobilis</name>
    <dbReference type="NCBI Taxonomy" id="195064"/>
    <lineage>
        <taxon>Bacteria</taxon>
        <taxon>Pseudomonadati</taxon>
        <taxon>Pseudomonadota</taxon>
        <taxon>Gammaproteobacteria</taxon>
        <taxon>Chromatiales</taxon>
        <taxon>Ectothiorhodospiraceae</taxon>
        <taxon>Ectothiorhodospira</taxon>
    </lineage>
</organism>
<reference evidence="2 3" key="1">
    <citation type="submission" date="2016-10" db="EMBL/GenBank/DDBJ databases">
        <authorList>
            <person name="de Groot N.N."/>
        </authorList>
    </citation>
    <scope>NUCLEOTIDE SEQUENCE [LARGE SCALE GENOMIC DNA]</scope>
    <source>
        <strain evidence="2 3">DSM 4180</strain>
    </source>
</reference>
<gene>
    <name evidence="2" type="ORF">SAMN05421721_10665</name>
</gene>
<keyword evidence="1" id="KW-1133">Transmembrane helix</keyword>
<evidence type="ECO:0000313" key="3">
    <source>
        <dbReference type="Proteomes" id="UP000199556"/>
    </source>
</evidence>
<dbReference type="RefSeq" id="WP_090484602.1">
    <property type="nucleotide sequence ID" value="NZ_FOUO01000006.1"/>
</dbReference>
<keyword evidence="1" id="KW-0472">Membrane</keyword>
<evidence type="ECO:0000313" key="2">
    <source>
        <dbReference type="EMBL" id="SFM45989.1"/>
    </source>
</evidence>
<feature type="transmembrane region" description="Helical" evidence="1">
    <location>
        <begin position="24"/>
        <end position="43"/>
    </location>
</feature>
<evidence type="ECO:0000256" key="1">
    <source>
        <dbReference type="SAM" id="Phobius"/>
    </source>
</evidence>
<dbReference type="EMBL" id="FOUO01000006">
    <property type="protein sequence ID" value="SFM45989.1"/>
    <property type="molecule type" value="Genomic_DNA"/>
</dbReference>
<sequence>MAGARGNGSGNGRRPPASGARERYVAAFLLGWVLFFPPLLVVFDTAARPAGIPLLFCYLYGAWLALILVIAWIALGSVHGEDGEEAPGPAEREP</sequence>
<keyword evidence="3" id="KW-1185">Reference proteome</keyword>
<dbReference type="AlphaFoldDB" id="A0A1I4R129"/>